<dbReference type="Proteomes" id="UP000268014">
    <property type="component" value="Unassembled WGS sequence"/>
</dbReference>
<keyword evidence="2" id="KW-1185">Reference proteome</keyword>
<name>A0A0N4WGP0_HAEPC</name>
<sequence length="102" mass="12417">MKLKQLHKGHEHHKDTIYLNNFLLAHEWYEVLVAANEMEELTRLEPLQELRNEVNLARTAPRKPRHPEMTETRRGYERNDVVELMKRQDDTTVHYWTWKKAL</sequence>
<evidence type="ECO:0000313" key="1">
    <source>
        <dbReference type="EMBL" id="VDO38902.1"/>
    </source>
</evidence>
<reference evidence="3" key="1">
    <citation type="submission" date="2017-02" db="UniProtKB">
        <authorList>
            <consortium name="WormBaseParasite"/>
        </authorList>
    </citation>
    <scope>IDENTIFICATION</scope>
</reference>
<proteinExistence type="predicted"/>
<dbReference type="WBParaSite" id="HPLM_0000999101-mRNA-1">
    <property type="protein sequence ID" value="HPLM_0000999101-mRNA-1"/>
    <property type="gene ID" value="HPLM_0000999101"/>
</dbReference>
<organism evidence="3">
    <name type="scientific">Haemonchus placei</name>
    <name type="common">Barber's pole worm</name>
    <dbReference type="NCBI Taxonomy" id="6290"/>
    <lineage>
        <taxon>Eukaryota</taxon>
        <taxon>Metazoa</taxon>
        <taxon>Ecdysozoa</taxon>
        <taxon>Nematoda</taxon>
        <taxon>Chromadorea</taxon>
        <taxon>Rhabditida</taxon>
        <taxon>Rhabditina</taxon>
        <taxon>Rhabditomorpha</taxon>
        <taxon>Strongyloidea</taxon>
        <taxon>Trichostrongylidae</taxon>
        <taxon>Haemonchus</taxon>
    </lineage>
</organism>
<protein>
    <submittedName>
        <fullName evidence="3">Integrase</fullName>
    </submittedName>
</protein>
<dbReference type="EMBL" id="UZAF01017186">
    <property type="protein sequence ID" value="VDO38902.1"/>
    <property type="molecule type" value="Genomic_DNA"/>
</dbReference>
<evidence type="ECO:0000313" key="2">
    <source>
        <dbReference type="Proteomes" id="UP000268014"/>
    </source>
</evidence>
<evidence type="ECO:0000313" key="3">
    <source>
        <dbReference type="WBParaSite" id="HPLM_0000999101-mRNA-1"/>
    </source>
</evidence>
<reference evidence="1 2" key="2">
    <citation type="submission" date="2018-11" db="EMBL/GenBank/DDBJ databases">
        <authorList>
            <consortium name="Pathogen Informatics"/>
        </authorList>
    </citation>
    <scope>NUCLEOTIDE SEQUENCE [LARGE SCALE GENOMIC DNA]</scope>
    <source>
        <strain evidence="1 2">MHpl1</strain>
    </source>
</reference>
<accession>A0A0N4WGP0</accession>
<gene>
    <name evidence="1" type="ORF">HPLM_LOCUS9983</name>
</gene>
<dbReference type="OrthoDB" id="5836917at2759"/>
<dbReference type="AlphaFoldDB" id="A0A0N4WGP0"/>